<dbReference type="InterPro" id="IPR016186">
    <property type="entry name" value="C-type_lectin-like/link_sf"/>
</dbReference>
<dbReference type="Gene3D" id="3.10.100.10">
    <property type="entry name" value="Mannose-Binding Protein A, subunit A"/>
    <property type="match status" value="1"/>
</dbReference>
<dbReference type="PROSITE" id="PS50041">
    <property type="entry name" value="C_TYPE_LECTIN_2"/>
    <property type="match status" value="1"/>
</dbReference>
<dbReference type="CDD" id="cd00037">
    <property type="entry name" value="CLECT"/>
    <property type="match status" value="1"/>
</dbReference>
<feature type="signal peptide" evidence="1">
    <location>
        <begin position="1"/>
        <end position="19"/>
    </location>
</feature>
<dbReference type="GO" id="GO:0030246">
    <property type="term" value="F:carbohydrate binding"/>
    <property type="evidence" value="ECO:0007669"/>
    <property type="project" value="UniProtKB-KW"/>
</dbReference>
<protein>
    <submittedName>
        <fullName evidence="3">Putative salivary C-type lectin</fullName>
    </submittedName>
</protein>
<dbReference type="EMBL" id="EZ114906">
    <property type="protein sequence ID" value="ACU30959.1"/>
    <property type="molecule type" value="mRNA"/>
</dbReference>
<dbReference type="PANTHER" id="PTHR22803">
    <property type="entry name" value="MANNOSE, PHOSPHOLIPASE, LECTIN RECEPTOR RELATED"/>
    <property type="match status" value="1"/>
</dbReference>
<keyword evidence="3" id="KW-0430">Lectin</keyword>
<feature type="domain" description="C-type lectin" evidence="2">
    <location>
        <begin position="26"/>
        <end position="151"/>
    </location>
</feature>
<feature type="chain" id="PRO_5002975466" evidence="1">
    <location>
        <begin position="20"/>
        <end position="153"/>
    </location>
</feature>
<evidence type="ECO:0000313" key="3">
    <source>
        <dbReference type="EMBL" id="ACU30959.1"/>
    </source>
</evidence>
<keyword evidence="1" id="KW-0732">Signal</keyword>
<dbReference type="Pfam" id="PF00059">
    <property type="entry name" value="Lectin_C"/>
    <property type="match status" value="1"/>
</dbReference>
<dbReference type="AlphaFoldDB" id="C6ZQV5"/>
<dbReference type="InterPro" id="IPR001304">
    <property type="entry name" value="C-type_lectin-like"/>
</dbReference>
<dbReference type="SUPFAM" id="SSF56436">
    <property type="entry name" value="C-type lectin-like"/>
    <property type="match status" value="1"/>
</dbReference>
<evidence type="ECO:0000256" key="1">
    <source>
        <dbReference type="SAM" id="SignalP"/>
    </source>
</evidence>
<reference evidence="3" key="1">
    <citation type="journal article" date="2010" name="J. Med. Entomol.">
        <title>The salivary gland transcriptome of the eastern tree hole mosquito, Ochlerotatus triseriatus.</title>
        <authorList>
            <person name="Calvo E."/>
            <person name="Sanchez-Vargas I."/>
            <person name="Kotsyfakis M."/>
            <person name="Favreau A.J."/>
            <person name="Barbian K.D."/>
            <person name="Pham V.M."/>
            <person name="Olson K.E."/>
            <person name="Ribeiro J.M."/>
        </authorList>
    </citation>
    <scope>NUCLEOTIDE SEQUENCE</scope>
    <source>
        <tissue evidence="3">Salivary glands</tissue>
    </source>
</reference>
<dbReference type="SMART" id="SM00034">
    <property type="entry name" value="CLECT"/>
    <property type="match status" value="1"/>
</dbReference>
<proteinExistence type="evidence at transcript level"/>
<evidence type="ECO:0000259" key="2">
    <source>
        <dbReference type="PROSITE" id="PS50041"/>
    </source>
</evidence>
<accession>C6ZQV5</accession>
<sequence>MNLLLKLIAFAYLLSLVASQEKCNNENKYCFPNVVTNWIGAAEYCARNNWRLAILDSEQKQQQVEAQAQGVDAFQTAKVELWIGASDLAREGKFVWHATGSDVGYANWIAGKPDNKDGHEHCVHLWYEPSRLFKWYWNDVVCGSTRRFVCEKV</sequence>
<dbReference type="InterPro" id="IPR050111">
    <property type="entry name" value="C-type_lectin/snaclec_domain"/>
</dbReference>
<organism evidence="3">
    <name type="scientific">Ochlerotatus triseriatus</name>
    <name type="common">Eastern treehole mosquito</name>
    <name type="synonym">Aedes triseriatus</name>
    <dbReference type="NCBI Taxonomy" id="7162"/>
    <lineage>
        <taxon>Eukaryota</taxon>
        <taxon>Metazoa</taxon>
        <taxon>Ecdysozoa</taxon>
        <taxon>Arthropoda</taxon>
        <taxon>Hexapoda</taxon>
        <taxon>Insecta</taxon>
        <taxon>Pterygota</taxon>
        <taxon>Neoptera</taxon>
        <taxon>Endopterygota</taxon>
        <taxon>Diptera</taxon>
        <taxon>Nematocera</taxon>
        <taxon>Culicoidea</taxon>
        <taxon>Culicidae</taxon>
        <taxon>Culicinae</taxon>
        <taxon>Aedini</taxon>
        <taxon>Ochlerotatus</taxon>
        <taxon>Protomacleaya</taxon>
    </lineage>
</organism>
<dbReference type="InterPro" id="IPR016187">
    <property type="entry name" value="CTDL_fold"/>
</dbReference>
<name>C6ZQV5_OCHTR</name>